<keyword evidence="1" id="KW-0472">Membrane</keyword>
<dbReference type="AlphaFoldDB" id="A0A5S9IMC8"/>
<keyword evidence="3" id="KW-1185">Reference proteome</keyword>
<feature type="transmembrane region" description="Helical" evidence="1">
    <location>
        <begin position="26"/>
        <end position="42"/>
    </location>
</feature>
<dbReference type="Proteomes" id="UP000326354">
    <property type="component" value="Chromosome"/>
</dbReference>
<proteinExistence type="predicted"/>
<name>A0A5S9IMC8_UABAM</name>
<gene>
    <name evidence="2" type="ORF">UABAM_02442</name>
</gene>
<organism evidence="2 3">
    <name type="scientific">Uabimicrobium amorphum</name>
    <dbReference type="NCBI Taxonomy" id="2596890"/>
    <lineage>
        <taxon>Bacteria</taxon>
        <taxon>Pseudomonadati</taxon>
        <taxon>Planctomycetota</taxon>
        <taxon>Candidatus Uabimicrobiia</taxon>
        <taxon>Candidatus Uabimicrobiales</taxon>
        <taxon>Candidatus Uabimicrobiaceae</taxon>
        <taxon>Candidatus Uabimicrobium</taxon>
    </lineage>
</organism>
<sequence>MRVVVLLLAIVGIVVTAMYDTEYLLSVLWIVASPVAVVYVFWEIGKDLCGIHAFGRNKVAFYHWMGFRPTVLTIPFKVTKNGNLQYLMVQQTSDLRKRKQQNADPEVNIFRFPKQAVVNSVINETKETMVDFLGVPRSSFRIKNDFPVGCIKSKYSQQKPSLEGMYLFPPRGLGFIGMLVEIDEEVENYTLGMQLYNMQFFSRDEVEQNLKNAAEWEKKEDRTLFAQKVITGIDEYESMIKEKYGKWFEQQNEQSSVSAGEETNENE</sequence>
<dbReference type="EMBL" id="AP019860">
    <property type="protein sequence ID" value="BBM84086.1"/>
    <property type="molecule type" value="Genomic_DNA"/>
</dbReference>
<keyword evidence="1" id="KW-1133">Transmembrane helix</keyword>
<keyword evidence="1" id="KW-0812">Transmembrane</keyword>
<evidence type="ECO:0000313" key="2">
    <source>
        <dbReference type="EMBL" id="BBM84086.1"/>
    </source>
</evidence>
<dbReference type="RefSeq" id="WP_151968263.1">
    <property type="nucleotide sequence ID" value="NZ_AP019860.1"/>
</dbReference>
<protein>
    <submittedName>
        <fullName evidence="2">Uncharacterized protein</fullName>
    </submittedName>
</protein>
<evidence type="ECO:0000313" key="3">
    <source>
        <dbReference type="Proteomes" id="UP000326354"/>
    </source>
</evidence>
<evidence type="ECO:0000256" key="1">
    <source>
        <dbReference type="SAM" id="Phobius"/>
    </source>
</evidence>
<accession>A0A5S9IMC8</accession>
<dbReference type="KEGG" id="uam:UABAM_02442"/>
<reference evidence="2 3" key="1">
    <citation type="submission" date="2019-08" db="EMBL/GenBank/DDBJ databases">
        <title>Complete genome sequence of Candidatus Uab amorphum.</title>
        <authorList>
            <person name="Shiratori T."/>
            <person name="Suzuki S."/>
            <person name="Kakizawa Y."/>
            <person name="Ishida K."/>
        </authorList>
    </citation>
    <scope>NUCLEOTIDE SEQUENCE [LARGE SCALE GENOMIC DNA]</scope>
    <source>
        <strain evidence="2 3">SRT547</strain>
    </source>
</reference>